<sequence>MKALNFLSLVLIIFVVLLLYNYSCIAKQEISNSEIYNLKGYILLKEGNYKKSIQYFQLAIEKNTHSAIYYNNLGCAYYNIGEYKKAVEDFKLAINLDKNYIKAYYNLSASYFWLGRYFSAIKYYLRAKNIDEDYVNQRLDFDQLEKTIETKMENNPDDKDLKRLYKNLKKYNDK</sequence>
<gene>
    <name evidence="4" type="ORF">GM661_04835</name>
</gene>
<dbReference type="GO" id="GO:0006620">
    <property type="term" value="P:post-translational protein targeting to endoplasmic reticulum membrane"/>
    <property type="evidence" value="ECO:0007669"/>
    <property type="project" value="TreeGrafter"/>
</dbReference>
<name>A0A8A7KD70_9FIRM</name>
<reference evidence="4" key="1">
    <citation type="submission" date="2019-12" db="EMBL/GenBank/DDBJ databases">
        <authorList>
            <person name="zhang j."/>
            <person name="sun C.M."/>
        </authorList>
    </citation>
    <scope>NUCLEOTIDE SEQUENCE</scope>
    <source>
        <strain evidence="4">NS-1</strain>
    </source>
</reference>
<dbReference type="Proteomes" id="UP000665020">
    <property type="component" value="Chromosome"/>
</dbReference>
<accession>A0A8A7KD70</accession>
<keyword evidence="2 3" id="KW-0802">TPR repeat</keyword>
<proteinExistence type="predicted"/>
<dbReference type="AlphaFoldDB" id="A0A8A7KD70"/>
<dbReference type="GO" id="GO:0016020">
    <property type="term" value="C:membrane"/>
    <property type="evidence" value="ECO:0007669"/>
    <property type="project" value="TreeGrafter"/>
</dbReference>
<dbReference type="InterPro" id="IPR047150">
    <property type="entry name" value="SGT"/>
</dbReference>
<dbReference type="PANTHER" id="PTHR45831">
    <property type="entry name" value="LD24721P"/>
    <property type="match status" value="1"/>
</dbReference>
<evidence type="ECO:0000256" key="1">
    <source>
        <dbReference type="ARBA" id="ARBA00022737"/>
    </source>
</evidence>
<dbReference type="Pfam" id="PF07719">
    <property type="entry name" value="TPR_2"/>
    <property type="match status" value="1"/>
</dbReference>
<dbReference type="KEGG" id="ifn:GM661_04835"/>
<protein>
    <submittedName>
        <fullName evidence="4">Tetratricopeptide repeat protein</fullName>
    </submittedName>
</protein>
<feature type="repeat" description="TPR" evidence="3">
    <location>
        <begin position="33"/>
        <end position="66"/>
    </location>
</feature>
<evidence type="ECO:0000256" key="2">
    <source>
        <dbReference type="ARBA" id="ARBA00022803"/>
    </source>
</evidence>
<dbReference type="Pfam" id="PF13424">
    <property type="entry name" value="TPR_12"/>
    <property type="match status" value="1"/>
</dbReference>
<dbReference type="EMBL" id="CP046640">
    <property type="protein sequence ID" value="QTL97359.1"/>
    <property type="molecule type" value="Genomic_DNA"/>
</dbReference>
<dbReference type="InterPro" id="IPR019734">
    <property type="entry name" value="TPR_rpt"/>
</dbReference>
<dbReference type="PROSITE" id="PS50293">
    <property type="entry name" value="TPR_REGION"/>
    <property type="match status" value="1"/>
</dbReference>
<dbReference type="GO" id="GO:0072380">
    <property type="term" value="C:TRC complex"/>
    <property type="evidence" value="ECO:0007669"/>
    <property type="project" value="TreeGrafter"/>
</dbReference>
<organism evidence="4 5">
    <name type="scientific">Iocasia fonsfrigidae</name>
    <dbReference type="NCBI Taxonomy" id="2682810"/>
    <lineage>
        <taxon>Bacteria</taxon>
        <taxon>Bacillati</taxon>
        <taxon>Bacillota</taxon>
        <taxon>Clostridia</taxon>
        <taxon>Halanaerobiales</taxon>
        <taxon>Halanaerobiaceae</taxon>
        <taxon>Iocasia</taxon>
    </lineage>
</organism>
<evidence type="ECO:0000313" key="4">
    <source>
        <dbReference type="EMBL" id="QTL97359.1"/>
    </source>
</evidence>
<feature type="repeat" description="TPR" evidence="3">
    <location>
        <begin position="101"/>
        <end position="134"/>
    </location>
</feature>
<keyword evidence="1" id="KW-0677">Repeat</keyword>
<dbReference type="PANTHER" id="PTHR45831:SF2">
    <property type="entry name" value="LD24721P"/>
    <property type="match status" value="1"/>
</dbReference>
<evidence type="ECO:0000313" key="5">
    <source>
        <dbReference type="Proteomes" id="UP000665020"/>
    </source>
</evidence>
<dbReference type="GO" id="GO:0060090">
    <property type="term" value="F:molecular adaptor activity"/>
    <property type="evidence" value="ECO:0007669"/>
    <property type="project" value="TreeGrafter"/>
</dbReference>
<keyword evidence="5" id="KW-1185">Reference proteome</keyword>
<dbReference type="PROSITE" id="PS50005">
    <property type="entry name" value="TPR"/>
    <property type="match status" value="3"/>
</dbReference>
<dbReference type="InterPro" id="IPR013105">
    <property type="entry name" value="TPR_2"/>
</dbReference>
<dbReference type="Gene3D" id="1.25.40.10">
    <property type="entry name" value="Tetratricopeptide repeat domain"/>
    <property type="match status" value="1"/>
</dbReference>
<dbReference type="RefSeq" id="WP_230868989.1">
    <property type="nucleotide sequence ID" value="NZ_CP046640.1"/>
</dbReference>
<evidence type="ECO:0000256" key="3">
    <source>
        <dbReference type="PROSITE-ProRule" id="PRU00339"/>
    </source>
</evidence>
<dbReference type="InterPro" id="IPR011990">
    <property type="entry name" value="TPR-like_helical_dom_sf"/>
</dbReference>
<feature type="repeat" description="TPR" evidence="3">
    <location>
        <begin position="67"/>
        <end position="100"/>
    </location>
</feature>
<dbReference type="SUPFAM" id="SSF48452">
    <property type="entry name" value="TPR-like"/>
    <property type="match status" value="1"/>
</dbReference>
<dbReference type="SMART" id="SM00028">
    <property type="entry name" value="TPR"/>
    <property type="match status" value="3"/>
</dbReference>